<dbReference type="InterPro" id="IPR036383">
    <property type="entry name" value="TSP1_rpt_sf"/>
</dbReference>
<evidence type="ECO:0000256" key="4">
    <source>
        <dbReference type="SAM" id="SignalP"/>
    </source>
</evidence>
<dbReference type="CDD" id="cd00112">
    <property type="entry name" value="LDLa"/>
    <property type="match status" value="1"/>
</dbReference>
<dbReference type="PROSITE" id="PS50068">
    <property type="entry name" value="LDLRA_2"/>
    <property type="match status" value="1"/>
</dbReference>
<comment type="caution">
    <text evidence="5">The sequence shown here is derived from an EMBL/GenBank/DDBJ whole genome shotgun (WGS) entry which is preliminary data.</text>
</comment>
<keyword evidence="1" id="KW-0245">EGF-like domain</keyword>
<organism evidence="5 6">
    <name type="scientific">Mytilus galloprovincialis</name>
    <name type="common">Mediterranean mussel</name>
    <dbReference type="NCBI Taxonomy" id="29158"/>
    <lineage>
        <taxon>Eukaryota</taxon>
        <taxon>Metazoa</taxon>
        <taxon>Spiralia</taxon>
        <taxon>Lophotrochozoa</taxon>
        <taxon>Mollusca</taxon>
        <taxon>Bivalvia</taxon>
        <taxon>Autobranchia</taxon>
        <taxon>Pteriomorphia</taxon>
        <taxon>Mytilida</taxon>
        <taxon>Mytiloidea</taxon>
        <taxon>Mytilidae</taxon>
        <taxon>Mytilinae</taxon>
        <taxon>Mytilus</taxon>
    </lineage>
</organism>
<dbReference type="AlphaFoldDB" id="A0A8B6GUS6"/>
<dbReference type="PRINTS" id="PR01705">
    <property type="entry name" value="TSP1REPEAT"/>
</dbReference>
<dbReference type="Gene3D" id="4.10.400.10">
    <property type="entry name" value="Low-density Lipoprotein Receptor"/>
    <property type="match status" value="1"/>
</dbReference>
<dbReference type="Gene3D" id="2.20.100.10">
    <property type="entry name" value="Thrombospondin type-1 (TSP1) repeat"/>
    <property type="match status" value="2"/>
</dbReference>
<dbReference type="Proteomes" id="UP000596742">
    <property type="component" value="Unassembled WGS sequence"/>
</dbReference>
<dbReference type="PROSITE" id="PS50092">
    <property type="entry name" value="TSP1"/>
    <property type="match status" value="1"/>
</dbReference>
<dbReference type="PANTHER" id="PTHR16311:SF3">
    <property type="entry name" value="THROMBOSPONDIN TYPE-1 DOMAIN-CONTAINING PROTEIN 1"/>
    <property type="match status" value="1"/>
</dbReference>
<feature type="signal peptide" evidence="4">
    <location>
        <begin position="1"/>
        <end position="24"/>
    </location>
</feature>
<evidence type="ECO:0000313" key="6">
    <source>
        <dbReference type="Proteomes" id="UP000596742"/>
    </source>
</evidence>
<dbReference type="InterPro" id="IPR002172">
    <property type="entry name" value="LDrepeatLR_classA_rpt"/>
</dbReference>
<reference evidence="5" key="1">
    <citation type="submission" date="2018-11" db="EMBL/GenBank/DDBJ databases">
        <authorList>
            <person name="Alioto T."/>
            <person name="Alioto T."/>
        </authorList>
    </citation>
    <scope>NUCLEOTIDE SEQUENCE</scope>
</reference>
<evidence type="ECO:0000256" key="2">
    <source>
        <dbReference type="ARBA" id="ARBA00023157"/>
    </source>
</evidence>
<sequence>MRLFHSGTVTLLVLCIIVPATVDGDVSSAWGEWDSWSACSVTCGYGSITKTGYWFNEEGVKTNETFVQHSGCYLNIKCPVDGNWTMWSPYSACSKPCGQGIRTRTRYCTNPRPLNGGNECMGGGSDQTNCKLDDCPPIPPNFDIETCKQPGKLWCKSKRMCVEASQRCDRKVQCHDGSDESLCYKYKNSAREMNYGTLKRVTTGKEGLQEGNTRGIMDDNIAITIVMSPTLVGKRYEYNPVCVVLYHDSNGEEDTR</sequence>
<dbReference type="EMBL" id="UYJE01008970">
    <property type="protein sequence ID" value="VDI68934.1"/>
    <property type="molecule type" value="Genomic_DNA"/>
</dbReference>
<name>A0A8B6GUS6_MYTGA</name>
<keyword evidence="4" id="KW-0732">Signal</keyword>
<evidence type="ECO:0000256" key="1">
    <source>
        <dbReference type="ARBA" id="ARBA00022536"/>
    </source>
</evidence>
<dbReference type="GO" id="GO:0071944">
    <property type="term" value="C:cell periphery"/>
    <property type="evidence" value="ECO:0007669"/>
    <property type="project" value="TreeGrafter"/>
</dbReference>
<dbReference type="Pfam" id="PF00090">
    <property type="entry name" value="TSP_1"/>
    <property type="match status" value="2"/>
</dbReference>
<protein>
    <submittedName>
        <fullName evidence="5">Uncharacterized protein</fullName>
    </submittedName>
</protein>
<comment type="caution">
    <text evidence="3">Lacks conserved residue(s) required for the propagation of feature annotation.</text>
</comment>
<evidence type="ECO:0000313" key="5">
    <source>
        <dbReference type="EMBL" id="VDI68934.1"/>
    </source>
</evidence>
<dbReference type="SUPFAM" id="SSF57424">
    <property type="entry name" value="LDL receptor-like module"/>
    <property type="match status" value="1"/>
</dbReference>
<proteinExistence type="predicted"/>
<dbReference type="InterPro" id="IPR000884">
    <property type="entry name" value="TSP1_rpt"/>
</dbReference>
<dbReference type="PANTHER" id="PTHR16311">
    <property type="entry name" value="THROMBOSPONDIN TYPE I DOMAIN-CONTAINING 1"/>
    <property type="match status" value="1"/>
</dbReference>
<dbReference type="OrthoDB" id="6051778at2759"/>
<keyword evidence="6" id="KW-1185">Reference proteome</keyword>
<feature type="chain" id="PRO_5032412581" evidence="4">
    <location>
        <begin position="25"/>
        <end position="256"/>
    </location>
</feature>
<accession>A0A8B6GUS6</accession>
<dbReference type="InterPro" id="IPR036055">
    <property type="entry name" value="LDL_receptor-like_sf"/>
</dbReference>
<evidence type="ECO:0000256" key="3">
    <source>
        <dbReference type="PROSITE-ProRule" id="PRU00124"/>
    </source>
</evidence>
<keyword evidence="2 3" id="KW-1015">Disulfide bond</keyword>
<dbReference type="Pfam" id="PF00057">
    <property type="entry name" value="Ldl_recept_a"/>
    <property type="match status" value="1"/>
</dbReference>
<feature type="disulfide bond" evidence="3">
    <location>
        <begin position="168"/>
        <end position="183"/>
    </location>
</feature>
<dbReference type="SUPFAM" id="SSF82895">
    <property type="entry name" value="TSP-1 type 1 repeat"/>
    <property type="match status" value="2"/>
</dbReference>
<dbReference type="SMART" id="SM00192">
    <property type="entry name" value="LDLa"/>
    <property type="match status" value="1"/>
</dbReference>
<dbReference type="InterPro" id="IPR038877">
    <property type="entry name" value="THSD1"/>
</dbReference>
<gene>
    <name evidence="5" type="ORF">MGAL_10B019879</name>
</gene>
<dbReference type="SMART" id="SM00209">
    <property type="entry name" value="TSP1"/>
    <property type="match status" value="2"/>
</dbReference>
<dbReference type="FunFam" id="2.20.100.10:FF:000002">
    <property type="entry name" value="Unc-5 netrin receptor C"/>
    <property type="match status" value="1"/>
</dbReference>